<evidence type="ECO:0000313" key="4">
    <source>
        <dbReference type="Proteomes" id="UP000282551"/>
    </source>
</evidence>
<keyword evidence="4" id="KW-1185">Reference proteome</keyword>
<evidence type="ECO:0000256" key="1">
    <source>
        <dbReference type="ARBA" id="ARBA00008383"/>
    </source>
</evidence>
<proteinExistence type="inferred from homology"/>
<reference evidence="3 4" key="1">
    <citation type="submission" date="2018-12" db="EMBL/GenBank/DDBJ databases">
        <authorList>
            <consortium name="Pathogen Informatics"/>
        </authorList>
    </citation>
    <scope>NUCLEOTIDE SEQUENCE [LARGE SCALE GENOMIC DNA]</scope>
    <source>
        <strain evidence="3 4">NCTC10485</strain>
    </source>
</reference>
<dbReference type="PANTHER" id="PTHR48228">
    <property type="entry name" value="SUCCINYL-COA--D-CITRAMALATE COA-TRANSFERASE"/>
    <property type="match status" value="1"/>
</dbReference>
<dbReference type="InterPro" id="IPR023606">
    <property type="entry name" value="CoA-Trfase_III_dom_1_sf"/>
</dbReference>
<organism evidence="3 4">
    <name type="scientific">Mycolicibacterium chitae</name>
    <name type="common">Mycobacterium chitae</name>
    <dbReference type="NCBI Taxonomy" id="1792"/>
    <lineage>
        <taxon>Bacteria</taxon>
        <taxon>Bacillati</taxon>
        <taxon>Actinomycetota</taxon>
        <taxon>Actinomycetes</taxon>
        <taxon>Mycobacteriales</taxon>
        <taxon>Mycobacteriaceae</taxon>
        <taxon>Mycolicibacterium</taxon>
    </lineage>
</organism>
<dbReference type="GO" id="GO:0016787">
    <property type="term" value="F:hydrolase activity"/>
    <property type="evidence" value="ECO:0007669"/>
    <property type="project" value="UniProtKB-KW"/>
</dbReference>
<dbReference type="SUPFAM" id="SSF89796">
    <property type="entry name" value="CoA-transferase family III (CaiB/BaiF)"/>
    <property type="match status" value="2"/>
</dbReference>
<protein>
    <submittedName>
        <fullName evidence="3">Acyl-CoA transferase/dehydratase</fullName>
        <ecNumber evidence="3">3.1.2.26</ecNumber>
    </submittedName>
</protein>
<dbReference type="PANTHER" id="PTHR48228:SF6">
    <property type="entry name" value="L-CARNITINE COA-TRANSFERASE"/>
    <property type="match status" value="1"/>
</dbReference>
<dbReference type="Gene3D" id="3.30.1540.10">
    <property type="entry name" value="formyl-coa transferase, domain 3"/>
    <property type="match status" value="1"/>
</dbReference>
<accession>A0A448I648</accession>
<sequence length="782" mass="82488">MSGDESLLAGLRVLDLSGGPGDAVGRILADLGADVIKVEPPGGSPARHTAPRLAGTSIAFAVHNANKSSVVLDPADDGDRERLLGLAGAADIVIDSGTPGQAAAYGASCAQLADRFDHLVALSVTDFGLDGPRADWRATDAVLYALSSALSRSGPTTGTPVLPPDGIASATAAVQATWATLVAYYHRLRTGRGDYIDFSRFEAVVLALDPPFGSHGQAAAAGGAEKWRGRPRNQDAYPILPCADGYVRMVVLAPRQWHGLRAWLGEPEQFQDPKFDTIIERFLAWKEIGALLTDMFATMTMAEIADAAQSYGVPVAAVLEPSAVGDSEHFAAVGAFTEAELVPGARGRVPVGYYTADGARLGFRTPAPVAGAGPDDWADRPAREVRIEDRGDRRAGLPFAGLRIVDLGIIVAGGELSRLFGDLGAEVIKVESAKYPDGLRQGRPGQVLSESFAWTHRNNLGLGLELRSPGGAEVFEQLVARSDAVFANFKPGTLAGLGFPYERLREINPAIVLAESSAFGDTGPWSARMGYGPLVRASTGVTSLWTAPDGVTEAGRHPFFDATTVFPDHIVGRITAIGALAALIGRAATGTGTHIHVSQAEAGINQLDTLFVEQRALQDNPAAVEVGAAADGVYPCAGDDEWAVISLRDEADRQAATAVLGEPAGWADWTRARTPAEVAETLQAAGVPAAPMQRRPEVLADPQLSTRGTYQDMHHPLIERPLPAESGPAPYRHIANALQQPAPLPGQHTHQICRDILEFDDARIDRLLADGVLFSSGERVPT</sequence>
<gene>
    <name evidence="3" type="primary">baiF_1</name>
    <name evidence="3" type="ORF">NCTC10485_02281</name>
</gene>
<dbReference type="AlphaFoldDB" id="A0A448I648"/>
<comment type="similarity">
    <text evidence="1">Belongs to the CoA-transferase III family.</text>
</comment>
<name>A0A448I648_MYCCI</name>
<dbReference type="InterPro" id="IPR003673">
    <property type="entry name" value="CoA-Trfase_fam_III"/>
</dbReference>
<dbReference type="Pfam" id="PF02515">
    <property type="entry name" value="CoA_transf_3"/>
    <property type="match status" value="3"/>
</dbReference>
<dbReference type="EC" id="3.1.2.26" evidence="3"/>
<keyword evidence="2 3" id="KW-0808">Transferase</keyword>
<dbReference type="OrthoDB" id="9797653at2"/>
<dbReference type="Proteomes" id="UP000282551">
    <property type="component" value="Chromosome"/>
</dbReference>
<dbReference type="EMBL" id="LR134355">
    <property type="protein sequence ID" value="VEG47988.1"/>
    <property type="molecule type" value="Genomic_DNA"/>
</dbReference>
<dbReference type="GO" id="GO:0016740">
    <property type="term" value="F:transferase activity"/>
    <property type="evidence" value="ECO:0007669"/>
    <property type="project" value="UniProtKB-KW"/>
</dbReference>
<dbReference type="Gene3D" id="3.40.50.10540">
    <property type="entry name" value="Crotonobetainyl-coa:carnitine coa-transferase, domain 1"/>
    <property type="match status" value="2"/>
</dbReference>
<evidence type="ECO:0000313" key="3">
    <source>
        <dbReference type="EMBL" id="VEG47988.1"/>
    </source>
</evidence>
<dbReference type="InterPro" id="IPR050509">
    <property type="entry name" value="CoA-transferase_III"/>
</dbReference>
<keyword evidence="3" id="KW-0378">Hydrolase</keyword>
<evidence type="ECO:0000256" key="2">
    <source>
        <dbReference type="ARBA" id="ARBA00022679"/>
    </source>
</evidence>
<dbReference type="RefSeq" id="WP_126333844.1">
    <property type="nucleotide sequence ID" value="NZ_AP022604.1"/>
</dbReference>
<dbReference type="InterPro" id="IPR044855">
    <property type="entry name" value="CoA-Trfase_III_dom3_sf"/>
</dbReference>